<keyword evidence="3" id="KW-0175">Coiled coil</keyword>
<dbReference type="PANTHER" id="PTHR23003">
    <property type="entry name" value="RNA RECOGNITION MOTIF RRM DOMAIN CONTAINING PROTEIN"/>
    <property type="match status" value="1"/>
</dbReference>
<evidence type="ECO:0000313" key="7">
    <source>
        <dbReference type="Proteomes" id="UP000193642"/>
    </source>
</evidence>
<evidence type="ECO:0000256" key="2">
    <source>
        <dbReference type="PROSITE-ProRule" id="PRU00176"/>
    </source>
</evidence>
<dbReference type="InterPro" id="IPR000504">
    <property type="entry name" value="RRM_dom"/>
</dbReference>
<dbReference type="GO" id="GO:0005737">
    <property type="term" value="C:cytoplasm"/>
    <property type="evidence" value="ECO:0007669"/>
    <property type="project" value="TreeGrafter"/>
</dbReference>
<dbReference type="Proteomes" id="UP000193642">
    <property type="component" value="Unassembled WGS sequence"/>
</dbReference>
<proteinExistence type="predicted"/>
<dbReference type="OrthoDB" id="10448541at2759"/>
<keyword evidence="7" id="KW-1185">Reference proteome</keyword>
<dbReference type="GO" id="GO:1990904">
    <property type="term" value="C:ribonucleoprotein complex"/>
    <property type="evidence" value="ECO:0007669"/>
    <property type="project" value="TreeGrafter"/>
</dbReference>
<sequence length="437" mass="49078">MKFFKSSHFRQTSGGSNGKDKKKAKANDAEPSGPESERTVYVHNLPPSATWQGVNDIFRQVGTVIRSDVDTSESRSRVVFATPHEAHQAVVRINNSVWNGHTLYVTNVPFTGVEQVGTFASAAPPTNDFSSSSTATSALLPGMNNFASSSSALLPGPVPSPVSILPPVGNTFSASSSAPFPGPVLTQAPAGNKFSSSAPFPNPDFHYMPPYEYRHIDSVKIRTLEQQVTNISREKFQFQELLRAHGIPRPGVRTLFPLSQQRELARQRMQAEQEELEAEVQRLQQLESQQQQQLLLEQQQLQFQQQQDQFDSAVKRLHNVVQLQQFQQQQQHQQFFQLHQQHHELLMQSQIHQQQHQQQLNQQLQQQSQGWISQSQIQQQNLSIVAQMVESLQQQQPQPPQQPAQPAQHAAQGPAQQGQQPQIPQLPPHQQPQPPQP</sequence>
<feature type="compositionally biased region" description="Pro residues" evidence="4">
    <location>
        <begin position="424"/>
        <end position="437"/>
    </location>
</feature>
<evidence type="ECO:0000256" key="1">
    <source>
        <dbReference type="ARBA" id="ARBA00022884"/>
    </source>
</evidence>
<name>A0A1Y2CVA3_9FUNG</name>
<feature type="domain" description="RRM" evidence="5">
    <location>
        <begin position="38"/>
        <end position="105"/>
    </location>
</feature>
<protein>
    <recommendedName>
        <fullName evidence="5">RRM domain-containing protein</fullName>
    </recommendedName>
</protein>
<feature type="compositionally biased region" description="Low complexity" evidence="4">
    <location>
        <begin position="404"/>
        <end position="423"/>
    </location>
</feature>
<dbReference type="Pfam" id="PF00076">
    <property type="entry name" value="RRM_1"/>
    <property type="match status" value="1"/>
</dbReference>
<dbReference type="InterPro" id="IPR012677">
    <property type="entry name" value="Nucleotide-bd_a/b_plait_sf"/>
</dbReference>
<dbReference type="GO" id="GO:0005634">
    <property type="term" value="C:nucleus"/>
    <property type="evidence" value="ECO:0007669"/>
    <property type="project" value="TreeGrafter"/>
</dbReference>
<keyword evidence="1 2" id="KW-0694">RNA-binding</keyword>
<feature type="region of interest" description="Disordered" evidence="4">
    <location>
        <begin position="391"/>
        <end position="437"/>
    </location>
</feature>
<dbReference type="AlphaFoldDB" id="A0A1Y2CVA3"/>
<evidence type="ECO:0000256" key="4">
    <source>
        <dbReference type="SAM" id="MobiDB-lite"/>
    </source>
</evidence>
<comment type="caution">
    <text evidence="6">The sequence shown here is derived from an EMBL/GenBank/DDBJ whole genome shotgun (WGS) entry which is preliminary data.</text>
</comment>
<evidence type="ECO:0000256" key="3">
    <source>
        <dbReference type="SAM" id="Coils"/>
    </source>
</evidence>
<organism evidence="6 7">
    <name type="scientific">Rhizoclosmatium globosum</name>
    <dbReference type="NCBI Taxonomy" id="329046"/>
    <lineage>
        <taxon>Eukaryota</taxon>
        <taxon>Fungi</taxon>
        <taxon>Fungi incertae sedis</taxon>
        <taxon>Chytridiomycota</taxon>
        <taxon>Chytridiomycota incertae sedis</taxon>
        <taxon>Chytridiomycetes</taxon>
        <taxon>Chytridiales</taxon>
        <taxon>Chytriomycetaceae</taxon>
        <taxon>Rhizoclosmatium</taxon>
    </lineage>
</organism>
<dbReference type="STRING" id="329046.A0A1Y2CVA3"/>
<dbReference type="InterPro" id="IPR035979">
    <property type="entry name" value="RBD_domain_sf"/>
</dbReference>
<dbReference type="SMART" id="SM00360">
    <property type="entry name" value="RRM"/>
    <property type="match status" value="1"/>
</dbReference>
<accession>A0A1Y2CVA3</accession>
<dbReference type="EMBL" id="MCGO01000007">
    <property type="protein sequence ID" value="ORY50255.1"/>
    <property type="molecule type" value="Genomic_DNA"/>
</dbReference>
<gene>
    <name evidence="6" type="ORF">BCR33DRAFT_762652</name>
</gene>
<evidence type="ECO:0000259" key="5">
    <source>
        <dbReference type="PROSITE" id="PS50102"/>
    </source>
</evidence>
<feature type="region of interest" description="Disordered" evidence="4">
    <location>
        <begin position="1"/>
        <end position="39"/>
    </location>
</feature>
<dbReference type="PANTHER" id="PTHR23003:SF3">
    <property type="entry name" value="FI21236P1-RELATED"/>
    <property type="match status" value="1"/>
</dbReference>
<dbReference type="GO" id="GO:0003729">
    <property type="term" value="F:mRNA binding"/>
    <property type="evidence" value="ECO:0007669"/>
    <property type="project" value="TreeGrafter"/>
</dbReference>
<evidence type="ECO:0000313" key="6">
    <source>
        <dbReference type="EMBL" id="ORY50255.1"/>
    </source>
</evidence>
<dbReference type="Gene3D" id="3.30.70.330">
    <property type="match status" value="1"/>
</dbReference>
<dbReference type="SUPFAM" id="SSF54928">
    <property type="entry name" value="RNA-binding domain, RBD"/>
    <property type="match status" value="1"/>
</dbReference>
<dbReference type="PROSITE" id="PS50102">
    <property type="entry name" value="RRM"/>
    <property type="match status" value="1"/>
</dbReference>
<reference evidence="6 7" key="1">
    <citation type="submission" date="2016-07" db="EMBL/GenBank/DDBJ databases">
        <title>Pervasive Adenine N6-methylation of Active Genes in Fungi.</title>
        <authorList>
            <consortium name="DOE Joint Genome Institute"/>
            <person name="Mondo S.J."/>
            <person name="Dannebaum R.O."/>
            <person name="Kuo R.C."/>
            <person name="Labutti K."/>
            <person name="Haridas S."/>
            <person name="Kuo A."/>
            <person name="Salamov A."/>
            <person name="Ahrendt S.R."/>
            <person name="Lipzen A."/>
            <person name="Sullivan W."/>
            <person name="Andreopoulos W.B."/>
            <person name="Clum A."/>
            <person name="Lindquist E."/>
            <person name="Daum C."/>
            <person name="Ramamoorthy G.K."/>
            <person name="Gryganskyi A."/>
            <person name="Culley D."/>
            <person name="Magnuson J.K."/>
            <person name="James T.Y."/>
            <person name="O'Malley M.A."/>
            <person name="Stajich J.E."/>
            <person name="Spatafora J.W."/>
            <person name="Visel A."/>
            <person name="Grigoriev I.V."/>
        </authorList>
    </citation>
    <scope>NUCLEOTIDE SEQUENCE [LARGE SCALE GENOMIC DNA]</scope>
    <source>
        <strain evidence="6 7">JEL800</strain>
    </source>
</reference>
<feature type="coiled-coil region" evidence="3">
    <location>
        <begin position="259"/>
        <end position="316"/>
    </location>
</feature>
<dbReference type="InterPro" id="IPR050374">
    <property type="entry name" value="RRT5_SRSF_SR"/>
</dbReference>